<evidence type="ECO:0000313" key="2">
    <source>
        <dbReference type="Proteomes" id="UP001164539"/>
    </source>
</evidence>
<accession>A0ACC1WPF9</accession>
<name>A0ACC1WPF9_MELAZ</name>
<evidence type="ECO:0000313" key="1">
    <source>
        <dbReference type="EMBL" id="KAJ4700817.1"/>
    </source>
</evidence>
<reference evidence="1 2" key="1">
    <citation type="journal article" date="2023" name="Science">
        <title>Complex scaffold remodeling in plant triterpene biosynthesis.</title>
        <authorList>
            <person name="De La Pena R."/>
            <person name="Hodgson H."/>
            <person name="Liu J.C."/>
            <person name="Stephenson M.J."/>
            <person name="Martin A.C."/>
            <person name="Owen C."/>
            <person name="Harkess A."/>
            <person name="Leebens-Mack J."/>
            <person name="Jimenez L.E."/>
            <person name="Osbourn A."/>
            <person name="Sattely E.S."/>
        </authorList>
    </citation>
    <scope>NUCLEOTIDE SEQUENCE [LARGE SCALE GENOMIC DNA]</scope>
    <source>
        <strain evidence="2">cv. JPN11</strain>
        <tissue evidence="1">Leaf</tissue>
    </source>
</reference>
<protein>
    <submittedName>
        <fullName evidence="1">Cytochrome P450</fullName>
    </submittedName>
</protein>
<organism evidence="1 2">
    <name type="scientific">Melia azedarach</name>
    <name type="common">Chinaberry tree</name>
    <dbReference type="NCBI Taxonomy" id="155640"/>
    <lineage>
        <taxon>Eukaryota</taxon>
        <taxon>Viridiplantae</taxon>
        <taxon>Streptophyta</taxon>
        <taxon>Embryophyta</taxon>
        <taxon>Tracheophyta</taxon>
        <taxon>Spermatophyta</taxon>
        <taxon>Magnoliopsida</taxon>
        <taxon>eudicotyledons</taxon>
        <taxon>Gunneridae</taxon>
        <taxon>Pentapetalae</taxon>
        <taxon>rosids</taxon>
        <taxon>malvids</taxon>
        <taxon>Sapindales</taxon>
        <taxon>Meliaceae</taxon>
        <taxon>Melia</taxon>
    </lineage>
</organism>
<gene>
    <name evidence="1" type="ORF">OWV82_024140</name>
</gene>
<comment type="caution">
    <text evidence="1">The sequence shown here is derived from an EMBL/GenBank/DDBJ whole genome shotgun (WGS) entry which is preliminary data.</text>
</comment>
<proteinExistence type="predicted"/>
<dbReference type="Proteomes" id="UP001164539">
    <property type="component" value="Chromosome 14"/>
</dbReference>
<sequence length="511" mass="58453">MELQFPSFILLFTFLLSLFMLAKIVIQGSKGKQLYRKLPPGPWRLPLIGNLHQLFGPTTHRVLRDLAKKHGPLMRLQLGEISTIIVSSPDIAKQVMKTNDTIFAQRPLLFSAKYIAYDYTDIVFSPYGKYWRQLRKICITELLNIKRVQSFQSIREDEVLNLIKAIHSNQESVINLSDKLFAMTFGITGRAAFGKKCKEQDAFISFLIELLKILSGFSLPDLYPSIKLLQDISGMRKKAEKLHEKSDRILGEILNEHREKMLTTKNHQAEAEEDLVDVFLKLQQDGDSEFPITDNNIKAVILDIFAGGGETSSTTLEWAIGEMLKNPRVMKEAQAEVRRVFDRKGNVEEKGIHELKFLKAVVKETLRLHPPLPLLLPRESTKSCEINGYEIPEKTRVIVNVWAIGRDPRYWNEAETFYPERFLDSSVDYRGTDFEYIPFGAGRRICPGITFGLPNVELPLAQLLYHFDWKLPNGMKLDDLDMTEASGITSRRMNDLLLIPIAHPSSFLQES</sequence>
<dbReference type="EMBL" id="CM051407">
    <property type="protein sequence ID" value="KAJ4700817.1"/>
    <property type="molecule type" value="Genomic_DNA"/>
</dbReference>
<keyword evidence="2" id="KW-1185">Reference proteome</keyword>